<evidence type="ECO:0000256" key="3">
    <source>
        <dbReference type="ARBA" id="ARBA00022614"/>
    </source>
</evidence>
<keyword evidence="6" id="KW-0547">Nucleotide-binding</keyword>
<keyword evidence="5" id="KW-0677">Repeat</keyword>
<evidence type="ECO:0000256" key="7">
    <source>
        <dbReference type="ARBA" id="ARBA00022840"/>
    </source>
</evidence>
<keyword evidence="12" id="KW-1185">Reference proteome</keyword>
<dbReference type="InterPro" id="IPR003591">
    <property type="entry name" value="Leu-rich_rpt_typical-subtyp"/>
</dbReference>
<feature type="transmembrane region" description="Helical" evidence="9">
    <location>
        <begin position="1067"/>
        <end position="1090"/>
    </location>
</feature>
<keyword evidence="9" id="KW-0812">Transmembrane</keyword>
<evidence type="ECO:0000313" key="11">
    <source>
        <dbReference type="EMBL" id="CAL5226018.1"/>
    </source>
</evidence>
<dbReference type="PANTHER" id="PTHR48053">
    <property type="entry name" value="LEUCINE RICH REPEAT FAMILY PROTEIN, EXPRESSED"/>
    <property type="match status" value="1"/>
</dbReference>
<evidence type="ECO:0000256" key="2">
    <source>
        <dbReference type="ARBA" id="ARBA00004430"/>
    </source>
</evidence>
<dbReference type="InterPro" id="IPR001611">
    <property type="entry name" value="Leu-rich_rpt"/>
</dbReference>
<comment type="subcellular location">
    <subcellularLocation>
        <location evidence="2">Cytoplasm</location>
        <location evidence="2">Cytoskeleton</location>
        <location evidence="2">Cilium axoneme</location>
    </subcellularLocation>
    <subcellularLocation>
        <location evidence="1">Membrane</location>
        <topology evidence="1">Single-pass membrane protein</topology>
    </subcellularLocation>
</comment>
<gene>
    <name evidence="11" type="primary">g8824</name>
    <name evidence="11" type="ORF">VP750_LOCUS7924</name>
</gene>
<dbReference type="Pfam" id="PF00560">
    <property type="entry name" value="LRR_1"/>
    <property type="match status" value="4"/>
</dbReference>
<dbReference type="Pfam" id="PF13855">
    <property type="entry name" value="LRR_8"/>
    <property type="match status" value="1"/>
</dbReference>
<keyword evidence="4 10" id="KW-0732">Signal</keyword>
<evidence type="ECO:0000256" key="10">
    <source>
        <dbReference type="SAM" id="SignalP"/>
    </source>
</evidence>
<feature type="region of interest" description="Disordered" evidence="8">
    <location>
        <begin position="1105"/>
        <end position="1126"/>
    </location>
</feature>
<proteinExistence type="predicted"/>
<comment type="caution">
    <text evidence="11">The sequence shown here is derived from an EMBL/GenBank/DDBJ whole genome shotgun (WGS) entry which is preliminary data.</text>
</comment>
<dbReference type="SUPFAM" id="SSF52058">
    <property type="entry name" value="L domain-like"/>
    <property type="match status" value="3"/>
</dbReference>
<sequence>MRPLAVLLLLVVACASTISTGAARGRHSRPRRPHGRRLRDTLPLLPKAFVTDPESRSPGQVFYNIYSVTLGDGRNFTFAQPGYVASTGFTVNATLDSSVNPGQLQLYCAPGAAQAQNKSAPLPSVASALGTTSYTNMSAVLKVNTNHTNPFSSGSMFRRTGLEGDSMSYTDEGVGYSDPITCVVQYGNTTDVPSSNTTYLGVRLTLTVHYPQPQMVPSEQTAMQNIFNQCCNSTDSCRGWKRVSRDSNSTNKAASFCSVPGQICHPNGTLAVLDTQALRLTCHFPYRQLAAFHDLASLSLDFCWPNSQAARCFRSFGENNLTQSTPRSSPATWVDLFATLGTLRNLESLSITADNAFNGTLLPDMLSPGQATICSLARAKLGYLKISDVDGQADYVMHSLNGTLPACLFDSRSQLRTISVASTNLTGFEKPWTPSKKLAKLSYIGNIRTYGDIPEFLGGLTNLSVLHLEDNSFNGSVPASLGNLTALKELSLEYQALVGPLPDNLAGSPKLRTLGLGFNNFRGSVPSSIGASTSLRDVTFMAANLSGSLPSFSAASQLRVILASDNNLTGPFPATLGQLQNLRELHLDNNALTGTMPPASLGALQQLRILDLSNNNISGVLRASWAGLPSLTLLDVSSNNFNGTVPGSLFRAPLLETALLQDNSLTGALPASQAGNQTNLAHLKLAANLLSGTIPSTLCTLSALETLNMSTNFLTGALPSCMGDLGNLTSFDISENGLSGSISPDWAASLNAISFFHAGSNNFSGALPTGFNGSVLGSGLRILDLSNNSFSGSLPPGYKDLKSLRDLLLGDNYLSGTIPVEWNKLANPLVTLDLSDNNLTGIIPANVSYQIPILKLQNNYFQDIPRSWYGKRDRAAFWFLTDLSIQGNNLTGPFPDGLARPSTRSRRTLTYLDISDNNLSGPLPNATNATAPFFKDCWYFNASFNNLSGPIPEDFSRSLIFNASAGFNWAASFLGRAEALAVARQFTFDVSNNSLSGDLPSFLAPAKLPKYLNASSVQLKGNHFSCPSTQDKGYLNLTQCVQAAGSAQASGSGTGANSGRAGLGKGAIAGIVVGVLCALALFGGVLAYALRRRRSMQGWQKETLDGQPVIPKHGPGVELTNSSALA</sequence>
<keyword evidence="9" id="KW-1133">Transmembrane helix</keyword>
<keyword evidence="7" id="KW-0067">ATP-binding</keyword>
<dbReference type="EMBL" id="CAXHTA020000015">
    <property type="protein sequence ID" value="CAL5226018.1"/>
    <property type="molecule type" value="Genomic_DNA"/>
</dbReference>
<evidence type="ECO:0000256" key="6">
    <source>
        <dbReference type="ARBA" id="ARBA00022741"/>
    </source>
</evidence>
<reference evidence="11 12" key="1">
    <citation type="submission" date="2024-06" db="EMBL/GenBank/DDBJ databases">
        <authorList>
            <person name="Kraege A."/>
            <person name="Thomma B."/>
        </authorList>
    </citation>
    <scope>NUCLEOTIDE SEQUENCE [LARGE SCALE GENOMIC DNA]</scope>
</reference>
<dbReference type="CDD" id="cd12087">
    <property type="entry name" value="TM_EGFR-like"/>
    <property type="match status" value="1"/>
</dbReference>
<evidence type="ECO:0000256" key="1">
    <source>
        <dbReference type="ARBA" id="ARBA00004167"/>
    </source>
</evidence>
<evidence type="ECO:0000256" key="8">
    <source>
        <dbReference type="SAM" id="MobiDB-lite"/>
    </source>
</evidence>
<dbReference type="InterPro" id="IPR032675">
    <property type="entry name" value="LRR_dom_sf"/>
</dbReference>
<protein>
    <submittedName>
        <fullName evidence="11">G8824 protein</fullName>
    </submittedName>
</protein>
<accession>A0ABP1G830</accession>
<evidence type="ECO:0000256" key="4">
    <source>
        <dbReference type="ARBA" id="ARBA00022729"/>
    </source>
</evidence>
<dbReference type="Proteomes" id="UP001497392">
    <property type="component" value="Unassembled WGS sequence"/>
</dbReference>
<dbReference type="InterPro" id="IPR051716">
    <property type="entry name" value="Plant_RL_S/T_kinase"/>
</dbReference>
<keyword evidence="9" id="KW-0472">Membrane</keyword>
<organism evidence="11 12">
    <name type="scientific">Coccomyxa viridis</name>
    <dbReference type="NCBI Taxonomy" id="1274662"/>
    <lineage>
        <taxon>Eukaryota</taxon>
        <taxon>Viridiplantae</taxon>
        <taxon>Chlorophyta</taxon>
        <taxon>core chlorophytes</taxon>
        <taxon>Trebouxiophyceae</taxon>
        <taxon>Trebouxiophyceae incertae sedis</taxon>
        <taxon>Coccomyxaceae</taxon>
        <taxon>Coccomyxa</taxon>
    </lineage>
</organism>
<dbReference type="SMART" id="SM00369">
    <property type="entry name" value="LRR_TYP"/>
    <property type="match status" value="6"/>
</dbReference>
<evidence type="ECO:0000256" key="5">
    <source>
        <dbReference type="ARBA" id="ARBA00022737"/>
    </source>
</evidence>
<keyword evidence="3" id="KW-0433">Leucine-rich repeat</keyword>
<feature type="chain" id="PRO_5045042124" evidence="10">
    <location>
        <begin position="24"/>
        <end position="1126"/>
    </location>
</feature>
<evidence type="ECO:0000256" key="9">
    <source>
        <dbReference type="SAM" id="Phobius"/>
    </source>
</evidence>
<feature type="signal peptide" evidence="10">
    <location>
        <begin position="1"/>
        <end position="23"/>
    </location>
</feature>
<name>A0ABP1G830_9CHLO</name>
<evidence type="ECO:0000313" key="12">
    <source>
        <dbReference type="Proteomes" id="UP001497392"/>
    </source>
</evidence>
<dbReference type="Gene3D" id="3.80.10.10">
    <property type="entry name" value="Ribonuclease Inhibitor"/>
    <property type="match status" value="4"/>
</dbReference>
<dbReference type="PANTHER" id="PTHR48053:SF71">
    <property type="entry name" value="LEUCINE RICH REPEAT FAMILY PROTEIN, EXPRESSED"/>
    <property type="match status" value="1"/>
</dbReference>